<dbReference type="EMBL" id="JANVFS010000047">
    <property type="protein sequence ID" value="KAJ4465943.1"/>
    <property type="molecule type" value="Genomic_DNA"/>
</dbReference>
<dbReference type="AlphaFoldDB" id="A0A9W9DE73"/>
<evidence type="ECO:0000313" key="3">
    <source>
        <dbReference type="Proteomes" id="UP001150238"/>
    </source>
</evidence>
<dbReference type="Proteomes" id="UP001150238">
    <property type="component" value="Unassembled WGS sequence"/>
</dbReference>
<reference evidence="2" key="2">
    <citation type="journal article" date="2023" name="Proc. Natl. Acad. Sci. U.S.A.">
        <title>A global phylogenomic analysis of the shiitake genus Lentinula.</title>
        <authorList>
            <person name="Sierra-Patev S."/>
            <person name="Min B."/>
            <person name="Naranjo-Ortiz M."/>
            <person name="Looney B."/>
            <person name="Konkel Z."/>
            <person name="Slot J.C."/>
            <person name="Sakamoto Y."/>
            <person name="Steenwyk J.L."/>
            <person name="Rokas A."/>
            <person name="Carro J."/>
            <person name="Camarero S."/>
            <person name="Ferreira P."/>
            <person name="Molpeceres G."/>
            <person name="Ruiz-Duenas F.J."/>
            <person name="Serrano A."/>
            <person name="Henrissat B."/>
            <person name="Drula E."/>
            <person name="Hughes K.W."/>
            <person name="Mata J.L."/>
            <person name="Ishikawa N.K."/>
            <person name="Vargas-Isla R."/>
            <person name="Ushijima S."/>
            <person name="Smith C.A."/>
            <person name="Donoghue J."/>
            <person name="Ahrendt S."/>
            <person name="Andreopoulos W."/>
            <person name="He G."/>
            <person name="LaButti K."/>
            <person name="Lipzen A."/>
            <person name="Ng V."/>
            <person name="Riley R."/>
            <person name="Sandor L."/>
            <person name="Barry K."/>
            <person name="Martinez A.T."/>
            <person name="Xiao Y."/>
            <person name="Gibbons J.G."/>
            <person name="Terashima K."/>
            <person name="Grigoriev I.V."/>
            <person name="Hibbett D."/>
        </authorList>
    </citation>
    <scope>NUCLEOTIDE SEQUENCE</scope>
    <source>
        <strain evidence="2">Sp2 HRB7682 ss15</strain>
    </source>
</reference>
<protein>
    <submittedName>
        <fullName evidence="2">Uncharacterized protein</fullName>
    </submittedName>
</protein>
<comment type="caution">
    <text evidence="2">The sequence shown here is derived from an EMBL/GenBank/DDBJ whole genome shotgun (WGS) entry which is preliminary data.</text>
</comment>
<organism evidence="2 3">
    <name type="scientific">Lentinula lateritia</name>
    <dbReference type="NCBI Taxonomy" id="40482"/>
    <lineage>
        <taxon>Eukaryota</taxon>
        <taxon>Fungi</taxon>
        <taxon>Dikarya</taxon>
        <taxon>Basidiomycota</taxon>
        <taxon>Agaricomycotina</taxon>
        <taxon>Agaricomycetes</taxon>
        <taxon>Agaricomycetidae</taxon>
        <taxon>Agaricales</taxon>
        <taxon>Marasmiineae</taxon>
        <taxon>Omphalotaceae</taxon>
        <taxon>Lentinula</taxon>
    </lineage>
</organism>
<reference evidence="2" key="1">
    <citation type="submission" date="2022-08" db="EMBL/GenBank/DDBJ databases">
        <authorList>
            <consortium name="DOE Joint Genome Institute"/>
            <person name="Min B."/>
            <person name="Riley R."/>
            <person name="Sierra-Patev S."/>
            <person name="Naranjo-Ortiz M."/>
            <person name="Looney B."/>
            <person name="Konkel Z."/>
            <person name="Slot J.C."/>
            <person name="Sakamoto Y."/>
            <person name="Steenwyk J.L."/>
            <person name="Rokas A."/>
            <person name="Carro J."/>
            <person name="Camarero S."/>
            <person name="Ferreira P."/>
            <person name="Molpeceres G."/>
            <person name="Ruiz-Duenas F.J."/>
            <person name="Serrano A."/>
            <person name="Henrissat B."/>
            <person name="Drula E."/>
            <person name="Hughes K.W."/>
            <person name="Mata J.L."/>
            <person name="Ishikawa N.K."/>
            <person name="Vargas-Isla R."/>
            <person name="Ushijima S."/>
            <person name="Smith C.A."/>
            <person name="Ahrendt S."/>
            <person name="Andreopoulos W."/>
            <person name="He G."/>
            <person name="Labutti K."/>
            <person name="Lipzen A."/>
            <person name="Ng V."/>
            <person name="Sandor L."/>
            <person name="Barry K."/>
            <person name="Martinez A.T."/>
            <person name="Xiao Y."/>
            <person name="Gibbons J.G."/>
            <person name="Terashima K."/>
            <person name="Hibbett D.S."/>
            <person name="Grigoriev I.V."/>
        </authorList>
    </citation>
    <scope>NUCLEOTIDE SEQUENCE</scope>
    <source>
        <strain evidence="2">Sp2 HRB7682 ss15</strain>
    </source>
</reference>
<evidence type="ECO:0000313" key="2">
    <source>
        <dbReference type="EMBL" id="KAJ4465943.1"/>
    </source>
</evidence>
<feature type="region of interest" description="Disordered" evidence="1">
    <location>
        <begin position="1"/>
        <end position="27"/>
    </location>
</feature>
<name>A0A9W9DE73_9AGAR</name>
<accession>A0A9W9DE73</accession>
<sequence length="250" mass="28396">MSGESSQNHVYRETGAPRQIPNTIQDAPTNNHLLNALPFMRHLVLEWLQNLLSTMSCYQQLPELAPPYDGYPLPKGFPFPITIRPALRRSLLPLVDLLYHLPLLSHREDVNAWAAGQVQASDVDAILLQSELFHWVEEVDGNDQLYWGMKAYLIMYGYPLLRWVRDVNGEWISPLMWELRWGTTLLGALELNSSMFQESNFQPVMGSLNGEFILQSLILSVQTRTAIVLSKSASAGFEFIRGRKLGPSED</sequence>
<gene>
    <name evidence="2" type="ORF">C8J55DRAFT_565929</name>
</gene>
<proteinExistence type="predicted"/>
<evidence type="ECO:0000256" key="1">
    <source>
        <dbReference type="SAM" id="MobiDB-lite"/>
    </source>
</evidence>